<proteinExistence type="predicted"/>
<dbReference type="Pfam" id="PF14938">
    <property type="entry name" value="SNAP"/>
    <property type="match status" value="1"/>
</dbReference>
<evidence type="ECO:0000313" key="2">
    <source>
        <dbReference type="Proteomes" id="UP000031668"/>
    </source>
</evidence>
<accession>A0A0C2MFM2</accession>
<dbReference type="InterPro" id="IPR011990">
    <property type="entry name" value="TPR-like_helical_dom_sf"/>
</dbReference>
<keyword evidence="2" id="KW-1185">Reference proteome</keyword>
<dbReference type="Proteomes" id="UP000031668">
    <property type="component" value="Unassembled WGS sequence"/>
</dbReference>
<name>A0A0C2MFM2_THEKT</name>
<dbReference type="Gene3D" id="1.25.40.10">
    <property type="entry name" value="Tetratricopeptide repeat domain"/>
    <property type="match status" value="1"/>
</dbReference>
<organism evidence="1 2">
    <name type="scientific">Thelohanellus kitauei</name>
    <name type="common">Myxosporean</name>
    <dbReference type="NCBI Taxonomy" id="669202"/>
    <lineage>
        <taxon>Eukaryota</taxon>
        <taxon>Metazoa</taxon>
        <taxon>Cnidaria</taxon>
        <taxon>Myxozoa</taxon>
        <taxon>Myxosporea</taxon>
        <taxon>Bivalvulida</taxon>
        <taxon>Platysporina</taxon>
        <taxon>Myxobolidae</taxon>
        <taxon>Thelohanellus</taxon>
    </lineage>
</organism>
<dbReference type="AlphaFoldDB" id="A0A0C2MFM2"/>
<dbReference type="SUPFAM" id="SSF48452">
    <property type="entry name" value="TPR-like"/>
    <property type="match status" value="1"/>
</dbReference>
<protein>
    <submittedName>
        <fullName evidence="1">Uncharacterized protein</fullName>
    </submittedName>
</protein>
<sequence>MMETEIQKAYRLKREATILQNEQIHFLDFITFKTFNQKQKAIDMFVEAGKIFRKFKHAESAAESYFFIGDIAHMDLRNYSLAIKYYTLAGCCYVDVDADRSLESYRKALALCIDSV</sequence>
<gene>
    <name evidence="1" type="ORF">RF11_11639</name>
</gene>
<reference evidence="1 2" key="1">
    <citation type="journal article" date="2014" name="Genome Biol. Evol.">
        <title>The genome of the myxosporean Thelohanellus kitauei shows adaptations to nutrient acquisition within its fish host.</title>
        <authorList>
            <person name="Yang Y."/>
            <person name="Xiong J."/>
            <person name="Zhou Z."/>
            <person name="Huo F."/>
            <person name="Miao W."/>
            <person name="Ran C."/>
            <person name="Liu Y."/>
            <person name="Zhang J."/>
            <person name="Feng J."/>
            <person name="Wang M."/>
            <person name="Wang M."/>
            <person name="Wang L."/>
            <person name="Yao B."/>
        </authorList>
    </citation>
    <scope>NUCLEOTIDE SEQUENCE [LARGE SCALE GENOMIC DNA]</scope>
    <source>
        <strain evidence="1">Wuqing</strain>
    </source>
</reference>
<evidence type="ECO:0000313" key="1">
    <source>
        <dbReference type="EMBL" id="KII63154.1"/>
    </source>
</evidence>
<dbReference type="EMBL" id="JWZT01004769">
    <property type="protein sequence ID" value="KII63154.1"/>
    <property type="molecule type" value="Genomic_DNA"/>
</dbReference>
<comment type="caution">
    <text evidence="1">The sequence shown here is derived from an EMBL/GenBank/DDBJ whole genome shotgun (WGS) entry which is preliminary data.</text>
</comment>